<name>A0A7X2MGE2_9LACO</name>
<sequence>MSIVTLITGLIKKVLKHLLKDNKKVWSLKKQAIFFSILSDLLSAGFSLRQSLISIQNIMPEFYSVSHKVKKNLLMGTKISDALKENISKSTYYQLLIAEQHGEMEKSIKQLGSLLERRVEQQNKLKSLMVYP</sequence>
<comment type="caution">
    <text evidence="8">The sequence shown here is derived from an EMBL/GenBank/DDBJ whole genome shotgun (WGS) entry which is preliminary data.</text>
</comment>
<organism evidence="8 9">
    <name type="scientific">Ligilactobacillus salivarius</name>
    <dbReference type="NCBI Taxonomy" id="1624"/>
    <lineage>
        <taxon>Bacteria</taxon>
        <taxon>Bacillati</taxon>
        <taxon>Bacillota</taxon>
        <taxon>Bacilli</taxon>
        <taxon>Lactobacillales</taxon>
        <taxon>Lactobacillaceae</taxon>
        <taxon>Ligilactobacillus</taxon>
    </lineage>
</organism>
<dbReference type="Proteomes" id="UP000467635">
    <property type="component" value="Unassembled WGS sequence"/>
</dbReference>
<dbReference type="GO" id="GO:0005886">
    <property type="term" value="C:plasma membrane"/>
    <property type="evidence" value="ECO:0007669"/>
    <property type="project" value="UniProtKB-SubCell"/>
</dbReference>
<reference evidence="8 9" key="1">
    <citation type="submission" date="2019-11" db="EMBL/GenBank/DDBJ databases">
        <title>Draft Genome Sequence of Plant Growth-Promoting Rhizosphere-Associated Bacteria.</title>
        <authorList>
            <person name="Vasilyev I.Y."/>
            <person name="Radchenko V."/>
            <person name="Ilnitskaya E.V."/>
        </authorList>
    </citation>
    <scope>NUCLEOTIDE SEQUENCE [LARGE SCALE GENOMIC DNA]</scope>
    <source>
        <strain evidence="8 9">VRA_01-1sq_f</strain>
    </source>
</reference>
<keyword evidence="4" id="KW-0812">Transmembrane</keyword>
<evidence type="ECO:0000256" key="5">
    <source>
        <dbReference type="ARBA" id="ARBA00022989"/>
    </source>
</evidence>
<dbReference type="AlphaFoldDB" id="A0A7X2MGE2"/>
<dbReference type="EMBL" id="WKKX01000534">
    <property type="protein sequence ID" value="MSE08961.1"/>
    <property type="molecule type" value="Genomic_DNA"/>
</dbReference>
<feature type="non-terminal residue" evidence="8">
    <location>
        <position position="132"/>
    </location>
</feature>
<comment type="similarity">
    <text evidence="2">Belongs to the GSP F family.</text>
</comment>
<dbReference type="PANTHER" id="PTHR30012">
    <property type="entry name" value="GENERAL SECRETION PATHWAY PROTEIN"/>
    <property type="match status" value="1"/>
</dbReference>
<protein>
    <submittedName>
        <fullName evidence="8">Competence protein ComG</fullName>
    </submittedName>
</protein>
<dbReference type="PANTHER" id="PTHR30012:SF0">
    <property type="entry name" value="TYPE II SECRETION SYSTEM PROTEIN F-RELATED"/>
    <property type="match status" value="1"/>
</dbReference>
<evidence type="ECO:0000259" key="7">
    <source>
        <dbReference type="Pfam" id="PF00482"/>
    </source>
</evidence>
<dbReference type="InterPro" id="IPR042094">
    <property type="entry name" value="T2SS_GspF_sf"/>
</dbReference>
<keyword evidence="6" id="KW-0472">Membrane</keyword>
<dbReference type="InterPro" id="IPR003004">
    <property type="entry name" value="GspF/PilC"/>
</dbReference>
<keyword evidence="3" id="KW-1003">Cell membrane</keyword>
<evidence type="ECO:0000313" key="8">
    <source>
        <dbReference type="EMBL" id="MSE08961.1"/>
    </source>
</evidence>
<dbReference type="Gene3D" id="1.20.81.30">
    <property type="entry name" value="Type II secretion system (T2SS), domain F"/>
    <property type="match status" value="1"/>
</dbReference>
<comment type="subcellular location">
    <subcellularLocation>
        <location evidence="1">Cell membrane</location>
        <topology evidence="1">Multi-pass membrane protein</topology>
    </subcellularLocation>
</comment>
<gene>
    <name evidence="8" type="ORF">GKC33_09755</name>
</gene>
<evidence type="ECO:0000256" key="1">
    <source>
        <dbReference type="ARBA" id="ARBA00004651"/>
    </source>
</evidence>
<keyword evidence="5" id="KW-1133">Transmembrane helix</keyword>
<evidence type="ECO:0000313" key="9">
    <source>
        <dbReference type="Proteomes" id="UP000467635"/>
    </source>
</evidence>
<dbReference type="Pfam" id="PF00482">
    <property type="entry name" value="T2SSF"/>
    <property type="match status" value="1"/>
</dbReference>
<evidence type="ECO:0000256" key="2">
    <source>
        <dbReference type="ARBA" id="ARBA00005745"/>
    </source>
</evidence>
<proteinExistence type="inferred from homology"/>
<evidence type="ECO:0000256" key="6">
    <source>
        <dbReference type="ARBA" id="ARBA00023136"/>
    </source>
</evidence>
<feature type="domain" description="Type II secretion system protein GspF" evidence="7">
    <location>
        <begin position="34"/>
        <end position="132"/>
    </location>
</feature>
<evidence type="ECO:0000256" key="3">
    <source>
        <dbReference type="ARBA" id="ARBA00022475"/>
    </source>
</evidence>
<dbReference type="InterPro" id="IPR018076">
    <property type="entry name" value="T2SS_GspF_dom"/>
</dbReference>
<evidence type="ECO:0000256" key="4">
    <source>
        <dbReference type="ARBA" id="ARBA00022692"/>
    </source>
</evidence>
<accession>A0A7X2MGE2</accession>